<feature type="region of interest" description="Disordered" evidence="9">
    <location>
        <begin position="23"/>
        <end position="102"/>
    </location>
</feature>
<dbReference type="Pfam" id="PF02701">
    <property type="entry name" value="Zn_ribbon_Dof"/>
    <property type="match status" value="1"/>
</dbReference>
<gene>
    <name evidence="11" type="ORF">T459_14436</name>
</gene>
<accession>A0A1U8GNC2</accession>
<dbReference type="PANTHER" id="PTHR31089:SF52">
    <property type="entry name" value="CYCLIC DOF FACTOR 1-LIKE"/>
    <property type="match status" value="1"/>
</dbReference>
<evidence type="ECO:0000256" key="2">
    <source>
        <dbReference type="ARBA" id="ARBA00022771"/>
    </source>
</evidence>
<evidence type="ECO:0000256" key="4">
    <source>
        <dbReference type="ARBA" id="ARBA00023015"/>
    </source>
</evidence>
<comment type="caution">
    <text evidence="11">The sequence shown here is derived from an EMBL/GenBank/DDBJ whole genome shotgun (WGS) entry which is preliminary data.</text>
</comment>
<sequence length="469" mass="51468">MSEVRDPGIKLFGKTIILPIDDLRSSSINTTSHDDQITSEGELTQSKRDDFTNSTADESVEPEISSGISDDPKAQDAYKITLSPKSTEKDDPNEASGTQDKVLKKPDKILPCPRCNSMETKFCYYNNYNVNQPRYFCKKCQRYWTAGGTMRNVPVGSGRRKNKSSSTSSYRHIMVSDALQAARFEAANGMNLPSYRTNGTVLAFGSDKPLCDSMASILNIAEKSHNSIQNGFNGSEQRMIASCGGKEIGNDRSSEACSTTSNSTEKGNDSTARDLAWKNFQAFPPQVHHFPGPPWPYTCNAAPWTSAVPPPTLAPSGFPVSFYPPPPYWSCTMASPWNVPWVSPPPSSASCSVHGNNPNSPTLGKHSRDESSFNPSNMAKEDTLQDKDGERCVLIPKTLRIDDLDEAAKSSMWSTLGIKNDKNDSANGTRLFKAFNTKVDERNNESDTNLVLQANPAALSRSHNFQEST</sequence>
<evidence type="ECO:0000256" key="7">
    <source>
        <dbReference type="ARBA" id="ARBA00023242"/>
    </source>
</evidence>
<dbReference type="KEGG" id="cann:107870669"/>
<dbReference type="InterPro" id="IPR003851">
    <property type="entry name" value="Znf_Dof"/>
</dbReference>
<proteinExistence type="predicted"/>
<dbReference type="GO" id="GO:0003677">
    <property type="term" value="F:DNA binding"/>
    <property type="evidence" value="ECO:0000318"/>
    <property type="project" value="GO_Central"/>
</dbReference>
<reference evidence="11 12" key="2">
    <citation type="journal article" date="2017" name="Genome Biol.">
        <title>New reference genome sequences of hot pepper reveal the massive evolution of plant disease-resistance genes by retroduplication.</title>
        <authorList>
            <person name="Kim S."/>
            <person name="Park J."/>
            <person name="Yeom S.I."/>
            <person name="Kim Y.M."/>
            <person name="Seo E."/>
            <person name="Kim K.T."/>
            <person name="Kim M.S."/>
            <person name="Lee J.M."/>
            <person name="Cheong K."/>
            <person name="Shin H.S."/>
            <person name="Kim S.B."/>
            <person name="Han K."/>
            <person name="Lee J."/>
            <person name="Park M."/>
            <person name="Lee H.A."/>
            <person name="Lee H.Y."/>
            <person name="Lee Y."/>
            <person name="Oh S."/>
            <person name="Lee J.H."/>
            <person name="Choi E."/>
            <person name="Choi E."/>
            <person name="Lee S.E."/>
            <person name="Jeon J."/>
            <person name="Kim H."/>
            <person name="Choi G."/>
            <person name="Song H."/>
            <person name="Lee J."/>
            <person name="Lee S.C."/>
            <person name="Kwon J.K."/>
            <person name="Lee H.Y."/>
            <person name="Koo N."/>
            <person name="Hong Y."/>
            <person name="Kim R.W."/>
            <person name="Kang W.H."/>
            <person name="Huh J.H."/>
            <person name="Kang B.C."/>
            <person name="Yang T.J."/>
            <person name="Lee Y.H."/>
            <person name="Bennetzen J.L."/>
            <person name="Choi D."/>
        </authorList>
    </citation>
    <scope>NUCLEOTIDE SEQUENCE [LARGE SCALE GENOMIC DNA]</scope>
    <source>
        <strain evidence="12">cv. CM334</strain>
    </source>
</reference>
<evidence type="ECO:0000313" key="11">
    <source>
        <dbReference type="EMBL" id="PHT81421.1"/>
    </source>
</evidence>
<feature type="compositionally biased region" description="Basic and acidic residues" evidence="9">
    <location>
        <begin position="379"/>
        <end position="389"/>
    </location>
</feature>
<feature type="compositionally biased region" description="Polar residues" evidence="9">
    <location>
        <begin position="351"/>
        <end position="362"/>
    </location>
</feature>
<evidence type="ECO:0000256" key="6">
    <source>
        <dbReference type="ARBA" id="ARBA00023163"/>
    </source>
</evidence>
<name>A0A1U8GNC2_CAPAN</name>
<dbReference type="PROSITE" id="PS50884">
    <property type="entry name" value="ZF_DOF_2"/>
    <property type="match status" value="1"/>
</dbReference>
<keyword evidence="12" id="KW-1185">Reference proteome</keyword>
<dbReference type="OMA" id="HYRQIMV"/>
<feature type="region of interest" description="Disordered" evidence="9">
    <location>
        <begin position="249"/>
        <end position="271"/>
    </location>
</feature>
<keyword evidence="5 8" id="KW-0238">DNA-binding</keyword>
<dbReference type="STRING" id="4072.A0A1U8GNC2"/>
<keyword evidence="1" id="KW-0479">Metal-binding</keyword>
<evidence type="ECO:0000313" key="12">
    <source>
        <dbReference type="Proteomes" id="UP000222542"/>
    </source>
</evidence>
<protein>
    <recommendedName>
        <fullName evidence="10">Dof-type domain-containing protein</fullName>
    </recommendedName>
</protein>
<keyword evidence="4" id="KW-0805">Transcription regulation</keyword>
<dbReference type="OrthoDB" id="1927254at2759"/>
<reference evidence="11 12" key="1">
    <citation type="journal article" date="2014" name="Nat. Genet.">
        <title>Genome sequence of the hot pepper provides insights into the evolution of pungency in Capsicum species.</title>
        <authorList>
            <person name="Kim S."/>
            <person name="Park M."/>
            <person name="Yeom S.I."/>
            <person name="Kim Y.M."/>
            <person name="Lee J.M."/>
            <person name="Lee H.A."/>
            <person name="Seo E."/>
            <person name="Choi J."/>
            <person name="Cheong K."/>
            <person name="Kim K.T."/>
            <person name="Jung K."/>
            <person name="Lee G.W."/>
            <person name="Oh S.K."/>
            <person name="Bae C."/>
            <person name="Kim S.B."/>
            <person name="Lee H.Y."/>
            <person name="Kim S.Y."/>
            <person name="Kim M.S."/>
            <person name="Kang B.C."/>
            <person name="Jo Y.D."/>
            <person name="Yang H.B."/>
            <person name="Jeong H.J."/>
            <person name="Kang W.H."/>
            <person name="Kwon J.K."/>
            <person name="Shin C."/>
            <person name="Lim J.Y."/>
            <person name="Park J.H."/>
            <person name="Huh J.H."/>
            <person name="Kim J.S."/>
            <person name="Kim B.D."/>
            <person name="Cohen O."/>
            <person name="Paran I."/>
            <person name="Suh M.C."/>
            <person name="Lee S.B."/>
            <person name="Kim Y.K."/>
            <person name="Shin Y."/>
            <person name="Noh S.J."/>
            <person name="Park J."/>
            <person name="Seo Y.S."/>
            <person name="Kwon S.Y."/>
            <person name="Kim H.A."/>
            <person name="Park J.M."/>
            <person name="Kim H.J."/>
            <person name="Choi S.B."/>
            <person name="Bosland P.W."/>
            <person name="Reeves G."/>
            <person name="Jo S.H."/>
            <person name="Lee B.W."/>
            <person name="Cho H.T."/>
            <person name="Choi H.S."/>
            <person name="Lee M.S."/>
            <person name="Yu Y."/>
            <person name="Do Choi Y."/>
            <person name="Park B.S."/>
            <person name="van Deynze A."/>
            <person name="Ashrafi H."/>
            <person name="Hill T."/>
            <person name="Kim W.T."/>
            <person name="Pai H.S."/>
            <person name="Ahn H.K."/>
            <person name="Yeam I."/>
            <person name="Giovannoni J.J."/>
            <person name="Rose J.K."/>
            <person name="Sorensen I."/>
            <person name="Lee S.J."/>
            <person name="Kim R.W."/>
            <person name="Choi I.Y."/>
            <person name="Choi B.S."/>
            <person name="Lim J.S."/>
            <person name="Lee Y.H."/>
            <person name="Choi D."/>
        </authorList>
    </citation>
    <scope>NUCLEOTIDE SEQUENCE [LARGE SCALE GENOMIC DNA]</scope>
    <source>
        <strain evidence="12">cv. CM334</strain>
    </source>
</reference>
<dbReference type="AlphaFoldDB" id="A0A1U8GNC2"/>
<evidence type="ECO:0000259" key="10">
    <source>
        <dbReference type="PROSITE" id="PS50884"/>
    </source>
</evidence>
<comment type="subcellular location">
    <subcellularLocation>
        <location evidence="8">Nucleus</location>
    </subcellularLocation>
</comment>
<evidence type="ECO:0000256" key="9">
    <source>
        <dbReference type="SAM" id="MobiDB-lite"/>
    </source>
</evidence>
<dbReference type="GO" id="GO:0005634">
    <property type="term" value="C:nucleus"/>
    <property type="evidence" value="ECO:0007669"/>
    <property type="project" value="UniProtKB-SubCell"/>
</dbReference>
<dbReference type="GO" id="GO:0003700">
    <property type="term" value="F:DNA-binding transcription factor activity"/>
    <property type="evidence" value="ECO:0000318"/>
    <property type="project" value="GO_Central"/>
</dbReference>
<evidence type="ECO:0000256" key="5">
    <source>
        <dbReference type="ARBA" id="ARBA00023125"/>
    </source>
</evidence>
<feature type="region of interest" description="Disordered" evidence="9">
    <location>
        <begin position="346"/>
        <end position="389"/>
    </location>
</feature>
<feature type="domain" description="Dof-type" evidence="10">
    <location>
        <begin position="110"/>
        <end position="164"/>
    </location>
</feature>
<dbReference type="PROSITE" id="PS01361">
    <property type="entry name" value="ZF_DOF_1"/>
    <property type="match status" value="1"/>
</dbReference>
<dbReference type="EMBL" id="AYRZ02000005">
    <property type="protein sequence ID" value="PHT81421.1"/>
    <property type="molecule type" value="Genomic_DNA"/>
</dbReference>
<keyword evidence="7 8" id="KW-0539">Nucleus</keyword>
<dbReference type="InterPro" id="IPR045174">
    <property type="entry name" value="Dof"/>
</dbReference>
<keyword evidence="6" id="KW-0804">Transcription</keyword>
<evidence type="ECO:0000256" key="8">
    <source>
        <dbReference type="PROSITE-ProRule" id="PRU00071"/>
    </source>
</evidence>
<keyword evidence="2 8" id="KW-0863">Zinc-finger</keyword>
<dbReference type="Gramene" id="PHT81421">
    <property type="protein sequence ID" value="PHT81421"/>
    <property type="gene ID" value="T459_14436"/>
</dbReference>
<dbReference type="GO" id="GO:0008270">
    <property type="term" value="F:zinc ion binding"/>
    <property type="evidence" value="ECO:0007669"/>
    <property type="project" value="UniProtKB-KW"/>
</dbReference>
<dbReference type="Proteomes" id="UP000222542">
    <property type="component" value="Unassembled WGS sequence"/>
</dbReference>
<dbReference type="PANTHER" id="PTHR31089">
    <property type="entry name" value="CYCLIC DOF FACTOR 2"/>
    <property type="match status" value="1"/>
</dbReference>
<evidence type="ECO:0000256" key="3">
    <source>
        <dbReference type="ARBA" id="ARBA00022833"/>
    </source>
</evidence>
<feature type="compositionally biased region" description="Polar residues" evidence="9">
    <location>
        <begin position="255"/>
        <end position="265"/>
    </location>
</feature>
<organism evidence="11 12">
    <name type="scientific">Capsicum annuum</name>
    <name type="common">Capsicum pepper</name>
    <dbReference type="NCBI Taxonomy" id="4072"/>
    <lineage>
        <taxon>Eukaryota</taxon>
        <taxon>Viridiplantae</taxon>
        <taxon>Streptophyta</taxon>
        <taxon>Embryophyta</taxon>
        <taxon>Tracheophyta</taxon>
        <taxon>Spermatophyta</taxon>
        <taxon>Magnoliopsida</taxon>
        <taxon>eudicotyledons</taxon>
        <taxon>Gunneridae</taxon>
        <taxon>Pentapetalae</taxon>
        <taxon>asterids</taxon>
        <taxon>lamiids</taxon>
        <taxon>Solanales</taxon>
        <taxon>Solanaceae</taxon>
        <taxon>Solanoideae</taxon>
        <taxon>Capsiceae</taxon>
        <taxon>Capsicum</taxon>
    </lineage>
</organism>
<keyword evidence="3" id="KW-0862">Zinc</keyword>
<evidence type="ECO:0000256" key="1">
    <source>
        <dbReference type="ARBA" id="ARBA00022723"/>
    </source>
</evidence>